<name>A0A0F9AZC1_9ZZZZ</name>
<dbReference type="Pfam" id="PF07676">
    <property type="entry name" value="PD40"/>
    <property type="match status" value="1"/>
</dbReference>
<accession>A0A0F9AZC1</accession>
<reference evidence="2" key="1">
    <citation type="journal article" date="2015" name="Nature">
        <title>Complex archaea that bridge the gap between prokaryotes and eukaryotes.</title>
        <authorList>
            <person name="Spang A."/>
            <person name="Saw J.H."/>
            <person name="Jorgensen S.L."/>
            <person name="Zaremba-Niedzwiedzka K."/>
            <person name="Martijn J."/>
            <person name="Lind A.E."/>
            <person name="van Eijk R."/>
            <person name="Schleper C."/>
            <person name="Guy L."/>
            <person name="Ettema T.J."/>
        </authorList>
    </citation>
    <scope>NUCLEOTIDE SEQUENCE</scope>
</reference>
<dbReference type="PROSITE" id="PS51257">
    <property type="entry name" value="PROKAR_LIPOPROTEIN"/>
    <property type="match status" value="1"/>
</dbReference>
<dbReference type="InterPro" id="IPR011042">
    <property type="entry name" value="6-blade_b-propeller_TolB-like"/>
</dbReference>
<protein>
    <recommendedName>
        <fullName evidence="3">Dipeptidylpeptidase IV N-terminal domain-containing protein</fullName>
    </recommendedName>
</protein>
<evidence type="ECO:0008006" key="3">
    <source>
        <dbReference type="Google" id="ProtNLM"/>
    </source>
</evidence>
<sequence length="281" mass="29903">MIRSAAIAAAVLSACWGCTPQGAAPDVQRRLEPAQSTGVRVQRQSLGEVPNSGLQLPVVSPDEKWIAYLRNAGDRAPGPDALFTGRGLEDMSLHVRALAPGAKSIAVCESGAAWPTWSADSTQLIFVAHGKQGRSELRLYRPATRTTRRLGPVPGSVIMMPAMSPAGREVAFVAAGADSSPPRLHVLTLETGKIQQCPDSEDSAGQLWPHWTADGRIICVLVRGPSAWLAQWYPGRGAPRRICRIPLPASSRGGSWRQGPSGCRRGRSNRPRRGCGCPGPG</sequence>
<dbReference type="InterPro" id="IPR011659">
    <property type="entry name" value="WD40"/>
</dbReference>
<dbReference type="SUPFAM" id="SSF82171">
    <property type="entry name" value="DPP6 N-terminal domain-like"/>
    <property type="match status" value="1"/>
</dbReference>
<dbReference type="EMBL" id="LAZR01052080">
    <property type="protein sequence ID" value="KKK83744.1"/>
    <property type="molecule type" value="Genomic_DNA"/>
</dbReference>
<dbReference type="AlphaFoldDB" id="A0A0F9AZC1"/>
<organism evidence="2">
    <name type="scientific">marine sediment metagenome</name>
    <dbReference type="NCBI Taxonomy" id="412755"/>
    <lineage>
        <taxon>unclassified sequences</taxon>
        <taxon>metagenomes</taxon>
        <taxon>ecological metagenomes</taxon>
    </lineage>
</organism>
<evidence type="ECO:0000256" key="1">
    <source>
        <dbReference type="SAM" id="MobiDB-lite"/>
    </source>
</evidence>
<feature type="non-terminal residue" evidence="2">
    <location>
        <position position="281"/>
    </location>
</feature>
<gene>
    <name evidence="2" type="ORF">LCGC14_2790300</name>
</gene>
<feature type="compositionally biased region" description="Basic residues" evidence="1">
    <location>
        <begin position="264"/>
        <end position="273"/>
    </location>
</feature>
<evidence type="ECO:0000313" key="2">
    <source>
        <dbReference type="EMBL" id="KKK83744.1"/>
    </source>
</evidence>
<proteinExistence type="predicted"/>
<feature type="region of interest" description="Disordered" evidence="1">
    <location>
        <begin position="249"/>
        <end position="281"/>
    </location>
</feature>
<comment type="caution">
    <text evidence="2">The sequence shown here is derived from an EMBL/GenBank/DDBJ whole genome shotgun (WGS) entry which is preliminary data.</text>
</comment>
<dbReference type="Gene3D" id="2.120.10.30">
    <property type="entry name" value="TolB, C-terminal domain"/>
    <property type="match status" value="1"/>
</dbReference>